<protein>
    <submittedName>
        <fullName evidence="1">Uncharacterized protein</fullName>
    </submittedName>
</protein>
<dbReference type="EMBL" id="FZQP02003334">
    <property type="protein sequence ID" value="VVC97995.1"/>
    <property type="molecule type" value="Genomic_DNA"/>
</dbReference>
<reference evidence="1 2" key="1">
    <citation type="submission" date="2017-07" db="EMBL/GenBank/DDBJ databases">
        <authorList>
            <person name="Talla V."/>
            <person name="Backstrom N."/>
        </authorList>
    </citation>
    <scope>NUCLEOTIDE SEQUENCE [LARGE SCALE GENOMIC DNA]</scope>
</reference>
<name>A0A5E4QIW4_9NEOP</name>
<sequence length="91" mass="10130">MLSFNYLIVIINEKSLRTDNGPINDIVGKQPHSVFILQMQNGGKGEEEKFVFHFKAVEQSEVCGRELVGDIFSVKQPGLQGPSQPNAEQLN</sequence>
<dbReference type="Proteomes" id="UP000324832">
    <property type="component" value="Unassembled WGS sequence"/>
</dbReference>
<evidence type="ECO:0000313" key="2">
    <source>
        <dbReference type="Proteomes" id="UP000324832"/>
    </source>
</evidence>
<keyword evidence="2" id="KW-1185">Reference proteome</keyword>
<gene>
    <name evidence="1" type="ORF">LSINAPIS_LOCUS9157</name>
</gene>
<proteinExistence type="predicted"/>
<evidence type="ECO:0000313" key="1">
    <source>
        <dbReference type="EMBL" id="VVC97995.1"/>
    </source>
</evidence>
<dbReference type="AlphaFoldDB" id="A0A5E4QIW4"/>
<accession>A0A5E4QIW4</accession>
<organism evidence="1 2">
    <name type="scientific">Leptidea sinapis</name>
    <dbReference type="NCBI Taxonomy" id="189913"/>
    <lineage>
        <taxon>Eukaryota</taxon>
        <taxon>Metazoa</taxon>
        <taxon>Ecdysozoa</taxon>
        <taxon>Arthropoda</taxon>
        <taxon>Hexapoda</taxon>
        <taxon>Insecta</taxon>
        <taxon>Pterygota</taxon>
        <taxon>Neoptera</taxon>
        <taxon>Endopterygota</taxon>
        <taxon>Lepidoptera</taxon>
        <taxon>Glossata</taxon>
        <taxon>Ditrysia</taxon>
        <taxon>Papilionoidea</taxon>
        <taxon>Pieridae</taxon>
        <taxon>Dismorphiinae</taxon>
        <taxon>Leptidea</taxon>
    </lineage>
</organism>